<dbReference type="InterPro" id="IPR041698">
    <property type="entry name" value="Methyltransf_25"/>
</dbReference>
<protein>
    <recommendedName>
        <fullName evidence="1">Methyltransferase domain-containing protein</fullName>
    </recommendedName>
</protein>
<dbReference type="STRING" id="5539.A0A3E2H5H1"/>
<feature type="domain" description="Methyltransferase" evidence="1">
    <location>
        <begin position="70"/>
        <end position="161"/>
    </location>
</feature>
<dbReference type="EMBL" id="NCSJ02000159">
    <property type="protein sequence ID" value="RFU28547.1"/>
    <property type="molecule type" value="Genomic_DNA"/>
</dbReference>
<name>A0A3E2H5H1_SCYLI</name>
<feature type="non-terminal residue" evidence="2">
    <location>
        <position position="163"/>
    </location>
</feature>
<organism evidence="2 3">
    <name type="scientific">Scytalidium lignicola</name>
    <name type="common">Hyphomycete</name>
    <dbReference type="NCBI Taxonomy" id="5539"/>
    <lineage>
        <taxon>Eukaryota</taxon>
        <taxon>Fungi</taxon>
        <taxon>Dikarya</taxon>
        <taxon>Ascomycota</taxon>
        <taxon>Pezizomycotina</taxon>
        <taxon>Leotiomycetes</taxon>
        <taxon>Leotiomycetes incertae sedis</taxon>
        <taxon>Scytalidium</taxon>
    </lineage>
</organism>
<dbReference type="OrthoDB" id="3647at2759"/>
<evidence type="ECO:0000313" key="3">
    <source>
        <dbReference type="Proteomes" id="UP000258309"/>
    </source>
</evidence>
<dbReference type="AlphaFoldDB" id="A0A3E2H5H1"/>
<dbReference type="SUPFAM" id="SSF53335">
    <property type="entry name" value="S-adenosyl-L-methionine-dependent methyltransferases"/>
    <property type="match status" value="1"/>
</dbReference>
<dbReference type="InterPro" id="IPR029063">
    <property type="entry name" value="SAM-dependent_MTases_sf"/>
</dbReference>
<comment type="caution">
    <text evidence="2">The sequence shown here is derived from an EMBL/GenBank/DDBJ whole genome shotgun (WGS) entry which is preliminary data.</text>
</comment>
<gene>
    <name evidence="2" type="ORF">B7463_g7795</name>
</gene>
<accession>A0A3E2H5H1</accession>
<keyword evidence="3" id="KW-1185">Reference proteome</keyword>
<dbReference type="PANTHER" id="PTHR43591:SF108">
    <property type="entry name" value="S-ADENOSYL-L-METHIONINE-DEPENDENT METHYLTRANSFERASE"/>
    <property type="match status" value="1"/>
</dbReference>
<evidence type="ECO:0000313" key="2">
    <source>
        <dbReference type="EMBL" id="RFU28547.1"/>
    </source>
</evidence>
<proteinExistence type="predicted"/>
<dbReference type="CDD" id="cd02440">
    <property type="entry name" value="AdoMet_MTases"/>
    <property type="match status" value="1"/>
</dbReference>
<dbReference type="Gene3D" id="3.40.50.150">
    <property type="entry name" value="Vaccinia Virus protein VP39"/>
    <property type="match status" value="1"/>
</dbReference>
<dbReference type="Proteomes" id="UP000258309">
    <property type="component" value="Unassembled WGS sequence"/>
</dbReference>
<evidence type="ECO:0000259" key="1">
    <source>
        <dbReference type="Pfam" id="PF13649"/>
    </source>
</evidence>
<sequence length="163" mass="17663">MSNWTEKNRAHFNNTASTYNTKFSKTILQIIDEIQARRKWIGAGSIDLDSETDDESSAPDSTAQKKGLRVLDYACGTGLVSRALIPYVSRCVGLDISESMADEYNSSARDQGIGEDEMCAHVGSLLDPKSVPESLAGPEFYGFDVVAVGNGFHHFPDPALAAN</sequence>
<dbReference type="Pfam" id="PF13649">
    <property type="entry name" value="Methyltransf_25"/>
    <property type="match status" value="1"/>
</dbReference>
<reference evidence="2 3" key="1">
    <citation type="submission" date="2018-05" db="EMBL/GenBank/DDBJ databases">
        <title>Draft genome sequence of Scytalidium lignicola DSM 105466, a ubiquitous saprotrophic fungus.</title>
        <authorList>
            <person name="Buettner E."/>
            <person name="Gebauer A.M."/>
            <person name="Hofrichter M."/>
            <person name="Liers C."/>
            <person name="Kellner H."/>
        </authorList>
    </citation>
    <scope>NUCLEOTIDE SEQUENCE [LARGE SCALE GENOMIC DNA]</scope>
    <source>
        <strain evidence="2 3">DSM 105466</strain>
    </source>
</reference>
<feature type="non-terminal residue" evidence="2">
    <location>
        <position position="1"/>
    </location>
</feature>
<dbReference type="OMA" id="MADEYNS"/>
<dbReference type="PANTHER" id="PTHR43591">
    <property type="entry name" value="METHYLTRANSFERASE"/>
    <property type="match status" value="1"/>
</dbReference>